<dbReference type="AlphaFoldDB" id="A0A2N0RTY0"/>
<evidence type="ECO:0000313" key="1">
    <source>
        <dbReference type="EMBL" id="PKC66773.1"/>
    </source>
</evidence>
<sequence length="197" mass="22496">MEIKYSNLENIELIVHGGFGSVYKAVLKDGPIVEDKQAWDLNKSECNLTWKDIIEILSRISEGLDSIYDSKYYLHSGNILNEIYSDNIIGSVISDFEVLLGKEFTKAAVIYEFGMIMSELISGEHLLLIGNLDFDEFEFSKDESIKVNEDKSSEFNDDELIRETFSQKSENKWQAQLAELATNPTLMKRSQNMLTSK</sequence>
<dbReference type="Gene3D" id="1.10.510.10">
    <property type="entry name" value="Transferase(Phosphotransferase) domain 1"/>
    <property type="match status" value="1"/>
</dbReference>
<dbReference type="Proteomes" id="UP000232688">
    <property type="component" value="Unassembled WGS sequence"/>
</dbReference>
<reference evidence="1 2" key="1">
    <citation type="submission" date="2017-10" db="EMBL/GenBank/DDBJ databases">
        <title>Extensive intraspecific genome diversity in a model arbuscular mycorrhizal fungus.</title>
        <authorList>
            <person name="Chen E.C.H."/>
            <person name="Morin E."/>
            <person name="Baudet D."/>
            <person name="Noel J."/>
            <person name="Ndikumana S."/>
            <person name="Charron P."/>
            <person name="St-Onge C."/>
            <person name="Giorgi J."/>
            <person name="Grigoriev I.V."/>
            <person name="Roux C."/>
            <person name="Martin F.M."/>
            <person name="Corradi N."/>
        </authorList>
    </citation>
    <scope>NUCLEOTIDE SEQUENCE [LARGE SCALE GENOMIC DNA]</scope>
    <source>
        <strain evidence="1 2">A1</strain>
    </source>
</reference>
<comment type="caution">
    <text evidence="1">The sequence shown here is derived from an EMBL/GenBank/DDBJ whole genome shotgun (WGS) entry which is preliminary data.</text>
</comment>
<accession>A0A2N0RTY0</accession>
<proteinExistence type="predicted"/>
<name>A0A2N0RTY0_9GLOM</name>
<dbReference type="VEuPathDB" id="FungiDB:RhiirA1_535377"/>
<dbReference type="SUPFAM" id="SSF56112">
    <property type="entry name" value="Protein kinase-like (PK-like)"/>
    <property type="match status" value="1"/>
</dbReference>
<gene>
    <name evidence="1" type="ORF">RhiirA1_535377</name>
</gene>
<evidence type="ECO:0000313" key="2">
    <source>
        <dbReference type="Proteomes" id="UP000232688"/>
    </source>
</evidence>
<reference evidence="1 2" key="2">
    <citation type="submission" date="2017-10" db="EMBL/GenBank/DDBJ databases">
        <title>Genome analyses suggest a sexual origin of heterokaryosis in a supposedly ancient asexual fungus.</title>
        <authorList>
            <person name="Corradi N."/>
            <person name="Sedzielewska K."/>
            <person name="Noel J."/>
            <person name="Charron P."/>
            <person name="Farinelli L."/>
            <person name="Marton T."/>
            <person name="Kruger M."/>
            <person name="Pelin A."/>
            <person name="Brachmann A."/>
            <person name="Corradi N."/>
        </authorList>
    </citation>
    <scope>NUCLEOTIDE SEQUENCE [LARGE SCALE GENOMIC DNA]</scope>
    <source>
        <strain evidence="1 2">A1</strain>
    </source>
</reference>
<evidence type="ECO:0008006" key="3">
    <source>
        <dbReference type="Google" id="ProtNLM"/>
    </source>
</evidence>
<dbReference type="VEuPathDB" id="FungiDB:RhiirFUN_005060"/>
<dbReference type="EMBL" id="LLXH01000439">
    <property type="protein sequence ID" value="PKC66773.1"/>
    <property type="molecule type" value="Genomic_DNA"/>
</dbReference>
<dbReference type="InterPro" id="IPR011009">
    <property type="entry name" value="Kinase-like_dom_sf"/>
</dbReference>
<organism evidence="1 2">
    <name type="scientific">Rhizophagus irregularis</name>
    <dbReference type="NCBI Taxonomy" id="588596"/>
    <lineage>
        <taxon>Eukaryota</taxon>
        <taxon>Fungi</taxon>
        <taxon>Fungi incertae sedis</taxon>
        <taxon>Mucoromycota</taxon>
        <taxon>Glomeromycotina</taxon>
        <taxon>Glomeromycetes</taxon>
        <taxon>Glomerales</taxon>
        <taxon>Glomeraceae</taxon>
        <taxon>Rhizophagus</taxon>
    </lineage>
</organism>
<protein>
    <recommendedName>
        <fullName evidence="3">Protein kinase domain-containing protein</fullName>
    </recommendedName>
</protein>